<evidence type="ECO:0000313" key="2">
    <source>
        <dbReference type="EMBL" id="CAI9296222.1"/>
    </source>
</evidence>
<feature type="region of interest" description="Disordered" evidence="1">
    <location>
        <begin position="442"/>
        <end position="475"/>
    </location>
</feature>
<reference evidence="2" key="1">
    <citation type="submission" date="2023-04" db="EMBL/GenBank/DDBJ databases">
        <authorList>
            <person name="Vijverberg K."/>
            <person name="Xiong W."/>
            <person name="Schranz E."/>
        </authorList>
    </citation>
    <scope>NUCLEOTIDE SEQUENCE</scope>
</reference>
<feature type="region of interest" description="Disordered" evidence="1">
    <location>
        <begin position="104"/>
        <end position="126"/>
    </location>
</feature>
<dbReference type="AlphaFoldDB" id="A0AA35ZQU5"/>
<dbReference type="Proteomes" id="UP001177003">
    <property type="component" value="Chromosome 8"/>
</dbReference>
<feature type="compositionally biased region" description="Polar residues" evidence="1">
    <location>
        <begin position="104"/>
        <end position="113"/>
    </location>
</feature>
<dbReference type="PANTHER" id="PTHR31973">
    <property type="entry name" value="POLYPROTEIN, PUTATIVE-RELATED"/>
    <property type="match status" value="1"/>
</dbReference>
<organism evidence="2 3">
    <name type="scientific">Lactuca saligna</name>
    <name type="common">Willowleaf lettuce</name>
    <dbReference type="NCBI Taxonomy" id="75948"/>
    <lineage>
        <taxon>Eukaryota</taxon>
        <taxon>Viridiplantae</taxon>
        <taxon>Streptophyta</taxon>
        <taxon>Embryophyta</taxon>
        <taxon>Tracheophyta</taxon>
        <taxon>Spermatophyta</taxon>
        <taxon>Magnoliopsida</taxon>
        <taxon>eudicotyledons</taxon>
        <taxon>Gunneridae</taxon>
        <taxon>Pentapetalae</taxon>
        <taxon>asterids</taxon>
        <taxon>campanulids</taxon>
        <taxon>Asterales</taxon>
        <taxon>Asteraceae</taxon>
        <taxon>Cichorioideae</taxon>
        <taxon>Cichorieae</taxon>
        <taxon>Lactucinae</taxon>
        <taxon>Lactuca</taxon>
    </lineage>
</organism>
<sequence>MTLFLSIKVHFQGVFINKPFCYSDGFHHVLENIDFVDIAYQRGVQVPVYMDHFGTTVHVTKANENENEDNCYVKYNISIEREEGIDLTDFMSPQQSNMEGVTYEGVSQTNGNKEVTEGDQKDDEYDNVPYVKGKPMFNEDIHWKKKLTILDNWKWFLENLQEDLHLEGGFGKTLMSDQHNGIIEAVKDLFPEIKHRASTKPLFISAMKGIQMISPAAYVHLIGRNPNSWSRAFFSNRKGDIRLYVMHRMCSLRQKGSGWGHFDVCPNIRFAINELKAQQRYWQVIPSSLDTFETRNLGESYGVDLEKKTCACRIWQMNGYGCVQSVVAISYVKRDVETFVDPLYCDCIYMNTYKYSIKCMNGIAMWPPTDYIPPLPPLKRKMLRRPTVKRKRDNTKVSGPHIVSKVGKKIICGVYKKSSHTKSTCDAMSKAQKSQVIKRKVEGEGETSALRKGNGQGQCGSTSGVIKKNGEKIGM</sequence>
<accession>A0AA35ZQU5</accession>
<dbReference type="EMBL" id="OX465084">
    <property type="protein sequence ID" value="CAI9296222.1"/>
    <property type="molecule type" value="Genomic_DNA"/>
</dbReference>
<protein>
    <recommendedName>
        <fullName evidence="4">SWIM-type domain-containing protein</fullName>
    </recommendedName>
</protein>
<name>A0AA35ZQU5_LACSI</name>
<evidence type="ECO:0000313" key="3">
    <source>
        <dbReference type="Proteomes" id="UP001177003"/>
    </source>
</evidence>
<keyword evidence="3" id="KW-1185">Reference proteome</keyword>
<gene>
    <name evidence="2" type="ORF">LSALG_LOCUS35109</name>
</gene>
<evidence type="ECO:0008006" key="4">
    <source>
        <dbReference type="Google" id="ProtNLM"/>
    </source>
</evidence>
<dbReference type="PANTHER" id="PTHR31973:SF189">
    <property type="entry name" value="TRANSPOSASE, MUDR, PLANT, MULE TRANSPOSASE DOMAIN PROTEIN-RELATED"/>
    <property type="match status" value="1"/>
</dbReference>
<evidence type="ECO:0000256" key="1">
    <source>
        <dbReference type="SAM" id="MobiDB-lite"/>
    </source>
</evidence>
<proteinExistence type="predicted"/>